<name>A0A371YJZ8_9GAMM</name>
<evidence type="ECO:0000313" key="2">
    <source>
        <dbReference type="EMBL" id="RFC81786.1"/>
    </source>
</evidence>
<dbReference type="Proteomes" id="UP001595455">
    <property type="component" value="Unassembled WGS sequence"/>
</dbReference>
<gene>
    <name evidence="1" type="ORF">ACFODO_20245</name>
    <name evidence="2" type="ORF">C9E89_019990</name>
</gene>
<comment type="caution">
    <text evidence="2">The sequence shown here is derived from an EMBL/GenBank/DDBJ whole genome shotgun (WGS) entry which is preliminary data.</text>
</comment>
<evidence type="ECO:0000313" key="3">
    <source>
        <dbReference type="Proteomes" id="UP000240957"/>
    </source>
</evidence>
<dbReference type="Proteomes" id="UP000240957">
    <property type="component" value="Unassembled WGS sequence"/>
</dbReference>
<dbReference type="EMBL" id="JBHRSF010000149">
    <property type="protein sequence ID" value="MFC2997528.1"/>
    <property type="molecule type" value="Genomic_DNA"/>
</dbReference>
<accession>A0A371YJZ8</accession>
<dbReference type="InterPro" id="IPR049732">
    <property type="entry name" value="Smlt3025-like"/>
</dbReference>
<sequence>MNKTLLIIIGIGVSIVAVRCASTYHDLGTLPEGCISPIKHDPEFTIPMGPYGLPYRVGNLGGKPVMLGEEFDMAEYCDDPTMTGEKGWKPYERQKHNFDSGLTSFYWDFKYTTGLILVTYREAPRQSKQEYEAEKDRSDSQWVTTAVLAGVRYPEVGIHKNFLNYTLIDIDKKYLKFKEDHNYLSTVVPTSKQIFGLDEYVAHPEWVKHWKYQDTFDIYVEKNNQGRVMTMIMCDNAPPNSTLRPKCEMKWSLEPYMDKVALQARFLRVHLKDWQIIQQQSEKILKSTVVDPKSFKFIHPYHQQTVKEKKSPQD</sequence>
<reference evidence="2 3" key="2">
    <citation type="submission" date="2018-08" db="EMBL/GenBank/DDBJ databases">
        <title>The draft genome of Acinetobacter sichuanensis strain WCHAc060041.</title>
        <authorList>
            <person name="Qin J."/>
            <person name="Feng Y."/>
            <person name="Zong Z."/>
        </authorList>
    </citation>
    <scope>NUCLEOTIDE SEQUENCE [LARGE SCALE GENOMIC DNA]</scope>
    <source>
        <strain evidence="2 3">WCHAc060041</strain>
    </source>
</reference>
<evidence type="ECO:0000313" key="4">
    <source>
        <dbReference type="Proteomes" id="UP001595455"/>
    </source>
</evidence>
<dbReference type="EMBL" id="PYIX02000056">
    <property type="protein sequence ID" value="RFC81786.1"/>
    <property type="molecule type" value="Genomic_DNA"/>
</dbReference>
<organism evidence="2 3">
    <name type="scientific">Acinetobacter sichuanensis</name>
    <dbReference type="NCBI Taxonomy" id="2136183"/>
    <lineage>
        <taxon>Bacteria</taxon>
        <taxon>Pseudomonadati</taxon>
        <taxon>Pseudomonadota</taxon>
        <taxon>Gammaproteobacteria</taxon>
        <taxon>Moraxellales</taxon>
        <taxon>Moraxellaceae</taxon>
        <taxon>Acinetobacter</taxon>
    </lineage>
</organism>
<reference evidence="1" key="4">
    <citation type="submission" date="2024-09" db="EMBL/GenBank/DDBJ databases">
        <authorList>
            <person name="Sun Q."/>
            <person name="Mori K."/>
        </authorList>
    </citation>
    <scope>NUCLEOTIDE SEQUENCE</scope>
    <source>
        <strain evidence="1">KCTC 62575</strain>
    </source>
</reference>
<reference evidence="4" key="3">
    <citation type="journal article" date="2019" name="Int. J. Syst. Evol. Microbiol.">
        <title>The Global Catalogue of Microorganisms (GCM) 10K type strain sequencing project: providing services to taxonomists for standard genome sequencing and annotation.</title>
        <authorList>
            <consortium name="The Broad Institute Genomics Platform"/>
            <consortium name="The Broad Institute Genome Sequencing Center for Infectious Disease"/>
            <person name="Wu L."/>
            <person name="Ma J."/>
        </authorList>
    </citation>
    <scope>NUCLEOTIDE SEQUENCE [LARGE SCALE GENOMIC DNA]</scope>
    <source>
        <strain evidence="4">KCTC 62575</strain>
    </source>
</reference>
<dbReference type="RefSeq" id="WP_107009974.1">
    <property type="nucleotide sequence ID" value="NZ_JBHRSF010000149.1"/>
</dbReference>
<reference evidence="1" key="1">
    <citation type="journal article" date="2014" name="Int. J. Syst. Evol. Microbiol.">
        <title>Complete genome of a new Firmicutes species belonging to the dominant human colonic microbiota ('Ruminococcus bicirculans') reveals two chromosomes and a selective capacity to utilize plant glucans.</title>
        <authorList>
            <consortium name="NISC Comparative Sequencing Program"/>
            <person name="Wegmann U."/>
            <person name="Louis P."/>
            <person name="Goesmann A."/>
            <person name="Henrissat B."/>
            <person name="Duncan S.H."/>
            <person name="Flint H.J."/>
        </authorList>
    </citation>
    <scope>NUCLEOTIDE SEQUENCE</scope>
    <source>
        <strain evidence="1">KCTC 62575</strain>
    </source>
</reference>
<proteinExistence type="predicted"/>
<evidence type="ECO:0000313" key="1">
    <source>
        <dbReference type="EMBL" id="MFC2997528.1"/>
    </source>
</evidence>
<dbReference type="OrthoDB" id="6677179at2"/>
<keyword evidence="4" id="KW-1185">Reference proteome</keyword>
<dbReference type="AlphaFoldDB" id="A0A371YJZ8"/>
<dbReference type="CDD" id="cd20897">
    <property type="entry name" value="Smlt3025-like"/>
    <property type="match status" value="1"/>
</dbReference>
<protein>
    <submittedName>
        <fullName evidence="2">Uncharacterized protein</fullName>
    </submittedName>
</protein>